<comment type="similarity">
    <text evidence="1">Belongs to the choline/ethanolamine kinase family.</text>
</comment>
<dbReference type="PaxDb" id="55529-EKX46545"/>
<evidence type="ECO:0000313" key="5">
    <source>
        <dbReference type="Proteomes" id="UP000011087"/>
    </source>
</evidence>
<dbReference type="GO" id="GO:0004103">
    <property type="term" value="F:choline kinase activity"/>
    <property type="evidence" value="ECO:0007669"/>
    <property type="project" value="TreeGrafter"/>
</dbReference>
<reference evidence="4" key="3">
    <citation type="submission" date="2016-03" db="UniProtKB">
        <authorList>
            <consortium name="EnsemblProtists"/>
        </authorList>
    </citation>
    <scope>IDENTIFICATION</scope>
</reference>
<evidence type="ECO:0008006" key="6">
    <source>
        <dbReference type="Google" id="ProtNLM"/>
    </source>
</evidence>
<dbReference type="OMA" id="PMIWTKT"/>
<feature type="region of interest" description="Disordered" evidence="2">
    <location>
        <begin position="86"/>
        <end position="105"/>
    </location>
</feature>
<name>L1JEK8_GUITC</name>
<dbReference type="SUPFAM" id="SSF56112">
    <property type="entry name" value="Protein kinase-like (PK-like)"/>
    <property type="match status" value="1"/>
</dbReference>
<dbReference type="PANTHER" id="PTHR22603">
    <property type="entry name" value="CHOLINE/ETHANOALAMINE KINASE"/>
    <property type="match status" value="1"/>
</dbReference>
<dbReference type="GO" id="GO:0005737">
    <property type="term" value="C:cytoplasm"/>
    <property type="evidence" value="ECO:0007669"/>
    <property type="project" value="TreeGrafter"/>
</dbReference>
<reference evidence="5" key="2">
    <citation type="submission" date="2012-11" db="EMBL/GenBank/DDBJ databases">
        <authorList>
            <person name="Kuo A."/>
            <person name="Curtis B.A."/>
            <person name="Tanifuji G."/>
            <person name="Burki F."/>
            <person name="Gruber A."/>
            <person name="Irimia M."/>
            <person name="Maruyama S."/>
            <person name="Arias M.C."/>
            <person name="Ball S.G."/>
            <person name="Gile G.H."/>
            <person name="Hirakawa Y."/>
            <person name="Hopkins J.F."/>
            <person name="Rensing S.A."/>
            <person name="Schmutz J."/>
            <person name="Symeonidi A."/>
            <person name="Elias M."/>
            <person name="Eveleigh R.J."/>
            <person name="Herman E.K."/>
            <person name="Klute M.J."/>
            <person name="Nakayama T."/>
            <person name="Obornik M."/>
            <person name="Reyes-Prieto A."/>
            <person name="Armbrust E.V."/>
            <person name="Aves S.J."/>
            <person name="Beiko R.G."/>
            <person name="Coutinho P."/>
            <person name="Dacks J.B."/>
            <person name="Durnford D.G."/>
            <person name="Fast N.M."/>
            <person name="Green B.R."/>
            <person name="Grisdale C."/>
            <person name="Hempe F."/>
            <person name="Henrissat B."/>
            <person name="Hoppner M.P."/>
            <person name="Ishida K.-I."/>
            <person name="Kim E."/>
            <person name="Koreny L."/>
            <person name="Kroth P.G."/>
            <person name="Liu Y."/>
            <person name="Malik S.-B."/>
            <person name="Maier U.G."/>
            <person name="McRose D."/>
            <person name="Mock T."/>
            <person name="Neilson J.A."/>
            <person name="Onodera N.T."/>
            <person name="Poole A.M."/>
            <person name="Pritham E.J."/>
            <person name="Richards T.A."/>
            <person name="Rocap G."/>
            <person name="Roy S.W."/>
            <person name="Sarai C."/>
            <person name="Schaack S."/>
            <person name="Shirato S."/>
            <person name="Slamovits C.H."/>
            <person name="Spencer D.F."/>
            <person name="Suzuki S."/>
            <person name="Worden A.Z."/>
            <person name="Zauner S."/>
            <person name="Barry K."/>
            <person name="Bell C."/>
            <person name="Bharti A.K."/>
            <person name="Crow J.A."/>
            <person name="Grimwood J."/>
            <person name="Kramer R."/>
            <person name="Lindquist E."/>
            <person name="Lucas S."/>
            <person name="Salamov A."/>
            <person name="McFadden G.I."/>
            <person name="Lane C.E."/>
            <person name="Keeling P.J."/>
            <person name="Gray M.W."/>
            <person name="Grigoriev I.V."/>
            <person name="Archibald J.M."/>
        </authorList>
    </citation>
    <scope>NUCLEOTIDE SEQUENCE</scope>
    <source>
        <strain evidence="5">CCMP2712</strain>
    </source>
</reference>
<dbReference type="Proteomes" id="UP000011087">
    <property type="component" value="Unassembled WGS sequence"/>
</dbReference>
<dbReference type="AlphaFoldDB" id="L1JEK8"/>
<dbReference type="Gene3D" id="3.90.1200.10">
    <property type="match status" value="1"/>
</dbReference>
<keyword evidence="5" id="KW-1185">Reference proteome</keyword>
<dbReference type="eggNOG" id="KOG2686">
    <property type="taxonomic scope" value="Eukaryota"/>
</dbReference>
<dbReference type="Gene3D" id="3.30.200.20">
    <property type="entry name" value="Phosphorylase Kinase, domain 1"/>
    <property type="match status" value="1"/>
</dbReference>
<accession>L1JEK8</accession>
<dbReference type="GO" id="GO:0006646">
    <property type="term" value="P:phosphatidylethanolamine biosynthetic process"/>
    <property type="evidence" value="ECO:0007669"/>
    <property type="project" value="TreeGrafter"/>
</dbReference>
<protein>
    <recommendedName>
        <fullName evidence="6">Choline kinase</fullName>
    </recommendedName>
</protein>
<dbReference type="GeneID" id="17303081"/>
<dbReference type="InterPro" id="IPR011009">
    <property type="entry name" value="Kinase-like_dom_sf"/>
</dbReference>
<dbReference type="RefSeq" id="XP_005833525.1">
    <property type="nucleotide sequence ID" value="XM_005833468.1"/>
</dbReference>
<evidence type="ECO:0000256" key="2">
    <source>
        <dbReference type="SAM" id="MobiDB-lite"/>
    </source>
</evidence>
<dbReference type="HOGENOM" id="CLU_012712_0_2_1"/>
<evidence type="ECO:0000256" key="1">
    <source>
        <dbReference type="ARBA" id="ARBA00038211"/>
    </source>
</evidence>
<sequence length="366" mass="41721">MSPEDIARRECARLETWSDVDQRSIVVDPLKGGMSNSMFVCRSAGNMAVVRFFGQMGGLIDRNEEVQVFLEMSRRRLGPACLGMIYSDEQQPSPPASGKAESEGRPAALPIGRIEEFLQGWRTLEPSDYRDDVMIGTIVTNMKKWHQTQVQSVTCKPRILQDLRRMLRKIASNDGEVFEKLASLGYEGKADVVGQATKFVEEYASMTLREEELGFCHNDLQYGNVMVKESTKELTFIDFEYSGYNPIYYDMANFWCEMAADYTEGVYGCGFHQPLGPEGFPSEETQRATVRRYLSAGGEKPSEQEIERWRMQALRWVTASHLFWGLWGLLQAENVSKPFEEGEFNYVLYAENRLSAFQRDWGLAGQ</sequence>
<evidence type="ECO:0000313" key="4">
    <source>
        <dbReference type="EnsemblProtists" id="EKX46545"/>
    </source>
</evidence>
<organism evidence="3">
    <name type="scientific">Guillardia theta (strain CCMP2712)</name>
    <name type="common">Cryptophyte</name>
    <dbReference type="NCBI Taxonomy" id="905079"/>
    <lineage>
        <taxon>Eukaryota</taxon>
        <taxon>Cryptophyceae</taxon>
        <taxon>Pyrenomonadales</taxon>
        <taxon>Geminigeraceae</taxon>
        <taxon>Guillardia</taxon>
    </lineage>
</organism>
<dbReference type="STRING" id="905079.L1JEK8"/>
<dbReference type="GO" id="GO:0004305">
    <property type="term" value="F:ethanolamine kinase activity"/>
    <property type="evidence" value="ECO:0007669"/>
    <property type="project" value="TreeGrafter"/>
</dbReference>
<dbReference type="Pfam" id="PF01633">
    <property type="entry name" value="Choline_kinase"/>
    <property type="match status" value="1"/>
</dbReference>
<dbReference type="EMBL" id="JH992994">
    <property type="protein sequence ID" value="EKX46545.1"/>
    <property type="molecule type" value="Genomic_DNA"/>
</dbReference>
<proteinExistence type="inferred from homology"/>
<dbReference type="KEGG" id="gtt:GUITHDRAFT_162982"/>
<evidence type="ECO:0000313" key="3">
    <source>
        <dbReference type="EMBL" id="EKX46545.1"/>
    </source>
</evidence>
<gene>
    <name evidence="3" type="ORF">GUITHDRAFT_162982</name>
</gene>
<dbReference type="EnsemblProtists" id="EKX46545">
    <property type="protein sequence ID" value="EKX46545"/>
    <property type="gene ID" value="GUITHDRAFT_162982"/>
</dbReference>
<dbReference type="OrthoDB" id="10267235at2759"/>
<reference evidence="3 5" key="1">
    <citation type="journal article" date="2012" name="Nature">
        <title>Algal genomes reveal evolutionary mosaicism and the fate of nucleomorphs.</title>
        <authorList>
            <consortium name="DOE Joint Genome Institute"/>
            <person name="Curtis B.A."/>
            <person name="Tanifuji G."/>
            <person name="Burki F."/>
            <person name="Gruber A."/>
            <person name="Irimia M."/>
            <person name="Maruyama S."/>
            <person name="Arias M.C."/>
            <person name="Ball S.G."/>
            <person name="Gile G.H."/>
            <person name="Hirakawa Y."/>
            <person name="Hopkins J.F."/>
            <person name="Kuo A."/>
            <person name="Rensing S.A."/>
            <person name="Schmutz J."/>
            <person name="Symeonidi A."/>
            <person name="Elias M."/>
            <person name="Eveleigh R.J."/>
            <person name="Herman E.K."/>
            <person name="Klute M.J."/>
            <person name="Nakayama T."/>
            <person name="Obornik M."/>
            <person name="Reyes-Prieto A."/>
            <person name="Armbrust E.V."/>
            <person name="Aves S.J."/>
            <person name="Beiko R.G."/>
            <person name="Coutinho P."/>
            <person name="Dacks J.B."/>
            <person name="Durnford D.G."/>
            <person name="Fast N.M."/>
            <person name="Green B.R."/>
            <person name="Grisdale C.J."/>
            <person name="Hempel F."/>
            <person name="Henrissat B."/>
            <person name="Hoppner M.P."/>
            <person name="Ishida K."/>
            <person name="Kim E."/>
            <person name="Koreny L."/>
            <person name="Kroth P.G."/>
            <person name="Liu Y."/>
            <person name="Malik S.B."/>
            <person name="Maier U.G."/>
            <person name="McRose D."/>
            <person name="Mock T."/>
            <person name="Neilson J.A."/>
            <person name="Onodera N.T."/>
            <person name="Poole A.M."/>
            <person name="Pritham E.J."/>
            <person name="Richards T.A."/>
            <person name="Rocap G."/>
            <person name="Roy S.W."/>
            <person name="Sarai C."/>
            <person name="Schaack S."/>
            <person name="Shirato S."/>
            <person name="Slamovits C.H."/>
            <person name="Spencer D.F."/>
            <person name="Suzuki S."/>
            <person name="Worden A.Z."/>
            <person name="Zauner S."/>
            <person name="Barry K."/>
            <person name="Bell C."/>
            <person name="Bharti A.K."/>
            <person name="Crow J.A."/>
            <person name="Grimwood J."/>
            <person name="Kramer R."/>
            <person name="Lindquist E."/>
            <person name="Lucas S."/>
            <person name="Salamov A."/>
            <person name="McFadden G.I."/>
            <person name="Lane C.E."/>
            <person name="Keeling P.J."/>
            <person name="Gray M.W."/>
            <person name="Grigoriev I.V."/>
            <person name="Archibald J.M."/>
        </authorList>
    </citation>
    <scope>NUCLEOTIDE SEQUENCE</scope>
    <source>
        <strain evidence="3 5">CCMP2712</strain>
    </source>
</reference>
<dbReference type="PANTHER" id="PTHR22603:SF93">
    <property type="entry name" value="RE24176P"/>
    <property type="match status" value="1"/>
</dbReference>